<evidence type="ECO:0000256" key="1">
    <source>
        <dbReference type="SAM" id="SignalP"/>
    </source>
</evidence>
<reference evidence="2 3" key="1">
    <citation type="submission" date="2024-05" db="EMBL/GenBank/DDBJ databases">
        <title>Three bacterial strains, DH-69, EH-24, and ECK-19 isolated from coastal sediments.</title>
        <authorList>
            <person name="Ye Y.-Q."/>
            <person name="Du Z.-J."/>
        </authorList>
    </citation>
    <scope>NUCLEOTIDE SEQUENCE [LARGE SCALE GENOMIC DNA]</scope>
    <source>
        <strain evidence="2 3">ECK-19</strain>
    </source>
</reference>
<evidence type="ECO:0000313" key="2">
    <source>
        <dbReference type="EMBL" id="MEX6632411.1"/>
    </source>
</evidence>
<comment type="caution">
    <text evidence="2">The sequence shown here is derived from an EMBL/GenBank/DDBJ whole genome shotgun (WGS) entry which is preliminary data.</text>
</comment>
<feature type="chain" id="PRO_5045257312" evidence="1">
    <location>
        <begin position="26"/>
        <end position="169"/>
    </location>
</feature>
<keyword evidence="1" id="KW-0732">Signal</keyword>
<dbReference type="Proteomes" id="UP001560685">
    <property type="component" value="Unassembled WGS sequence"/>
</dbReference>
<name>A0ABV3Z0V4_9PROT</name>
<proteinExistence type="predicted"/>
<accession>A0ABV3Z0V4</accession>
<gene>
    <name evidence="2" type="ORF">ABFZ84_02525</name>
</gene>
<organism evidence="2 3">
    <name type="scientific">Hyphococcus lacteus</name>
    <dbReference type="NCBI Taxonomy" id="3143536"/>
    <lineage>
        <taxon>Bacteria</taxon>
        <taxon>Pseudomonadati</taxon>
        <taxon>Pseudomonadota</taxon>
        <taxon>Alphaproteobacteria</taxon>
        <taxon>Parvularculales</taxon>
        <taxon>Parvularculaceae</taxon>
        <taxon>Hyphococcus</taxon>
    </lineage>
</organism>
<keyword evidence="3" id="KW-1185">Reference proteome</keyword>
<protein>
    <submittedName>
        <fullName evidence="2">Uncharacterized protein</fullName>
    </submittedName>
</protein>
<dbReference type="RefSeq" id="WP_369312335.1">
    <property type="nucleotide sequence ID" value="NZ_JBEHZE010000001.1"/>
</dbReference>
<sequence>MNKFIKTIGIAAVGIATLGMTSAMAARPDHCRHDHDHRSHASNYYDYYSADRYYRAGAYQRSGQNSGLSISIRVGDDRYNDGNYYRDRNYNNRRGYNQRQRRVVNREVFGTRYNARIVLTEKIVRSRHGRQLICTVDARGRQAHRVPHKRLRKVARRNCSKRAQIRILA</sequence>
<dbReference type="EMBL" id="JBEHZE010000001">
    <property type="protein sequence ID" value="MEX6632411.1"/>
    <property type="molecule type" value="Genomic_DNA"/>
</dbReference>
<feature type="signal peptide" evidence="1">
    <location>
        <begin position="1"/>
        <end position="25"/>
    </location>
</feature>
<evidence type="ECO:0000313" key="3">
    <source>
        <dbReference type="Proteomes" id="UP001560685"/>
    </source>
</evidence>